<dbReference type="OrthoDB" id="9813285at2"/>
<dbReference type="Pfam" id="PF01527">
    <property type="entry name" value="HTH_Tnp_1"/>
    <property type="match status" value="1"/>
</dbReference>
<dbReference type="PANTHER" id="PTHR33609:SF1">
    <property type="entry name" value="TRANSPOSASE"/>
    <property type="match status" value="1"/>
</dbReference>
<dbReference type="GO" id="GO:0003677">
    <property type="term" value="F:DNA binding"/>
    <property type="evidence" value="ECO:0007669"/>
    <property type="project" value="InterPro"/>
</dbReference>
<sequence>MRKSKFSEEQIIAILAAQERGMATAEVCRCHGVSSATFYKWKARFGGLDVSDARRLKTLEIENARLKKLLADSMLDVSILKDLLGKN</sequence>
<dbReference type="GO" id="GO:0004803">
    <property type="term" value="F:transposase activity"/>
    <property type="evidence" value="ECO:0007669"/>
    <property type="project" value="InterPro"/>
</dbReference>
<dbReference type="InterPro" id="IPR002514">
    <property type="entry name" value="Transposase_8"/>
</dbReference>
<dbReference type="eggNOG" id="COG2963">
    <property type="taxonomic scope" value="Bacteria"/>
</dbReference>
<dbReference type="GO" id="GO:0006313">
    <property type="term" value="P:DNA transposition"/>
    <property type="evidence" value="ECO:0007669"/>
    <property type="project" value="InterPro"/>
</dbReference>
<dbReference type="InterPro" id="IPR052546">
    <property type="entry name" value="Transposase_8_domain"/>
</dbReference>
<organism evidence="1 2">
    <name type="scientific">Hyphomonas jannaschiana VP2</name>
    <dbReference type="NCBI Taxonomy" id="1280952"/>
    <lineage>
        <taxon>Bacteria</taxon>
        <taxon>Pseudomonadati</taxon>
        <taxon>Pseudomonadota</taxon>
        <taxon>Alphaproteobacteria</taxon>
        <taxon>Hyphomonadales</taxon>
        <taxon>Hyphomonadaceae</taxon>
        <taxon>Hyphomonas</taxon>
    </lineage>
</organism>
<comment type="caution">
    <text evidence="1">The sequence shown here is derived from an EMBL/GenBank/DDBJ whole genome shotgun (WGS) entry which is preliminary data.</text>
</comment>
<evidence type="ECO:0000313" key="2">
    <source>
        <dbReference type="Proteomes" id="UP000024816"/>
    </source>
</evidence>
<name>A0A059F744_9PROT</name>
<evidence type="ECO:0000313" key="1">
    <source>
        <dbReference type="EMBL" id="KCZ83911.1"/>
    </source>
</evidence>
<dbReference type="Gene3D" id="1.10.10.60">
    <property type="entry name" value="Homeodomain-like"/>
    <property type="match status" value="1"/>
</dbReference>
<proteinExistence type="predicted"/>
<accession>A0A059F744</accession>
<reference evidence="1 2" key="1">
    <citation type="journal article" date="2014" name="Antonie Van Leeuwenhoek">
        <title>Hyphomonas beringensis sp. nov. and Hyphomonas chukchiensis sp. nov., isolated from surface seawater of the Bering Sea and Chukchi Sea.</title>
        <authorList>
            <person name="Li C."/>
            <person name="Lai Q."/>
            <person name="Li G."/>
            <person name="Dong C."/>
            <person name="Wang J."/>
            <person name="Liao Y."/>
            <person name="Shao Z."/>
        </authorList>
    </citation>
    <scope>NUCLEOTIDE SEQUENCE [LARGE SCALE GENOMIC DNA]</scope>
    <source>
        <strain evidence="1 2">VP2</strain>
    </source>
</reference>
<keyword evidence="2" id="KW-1185">Reference proteome</keyword>
<dbReference type="InterPro" id="IPR009057">
    <property type="entry name" value="Homeodomain-like_sf"/>
</dbReference>
<dbReference type="SUPFAM" id="SSF46689">
    <property type="entry name" value="Homeodomain-like"/>
    <property type="match status" value="1"/>
</dbReference>
<dbReference type="AlphaFoldDB" id="A0A059F744"/>
<gene>
    <name evidence="1" type="ORF">HJA_16515</name>
</gene>
<dbReference type="PANTHER" id="PTHR33609">
    <property type="entry name" value="LOW CALCIUM RESPONSE LOCUS PROTEIN S"/>
    <property type="match status" value="1"/>
</dbReference>
<dbReference type="STRING" id="1280952.HJA_16515"/>
<dbReference type="Proteomes" id="UP000024816">
    <property type="component" value="Unassembled WGS sequence"/>
</dbReference>
<protein>
    <submittedName>
        <fullName evidence="1">Transposase</fullName>
    </submittedName>
</protein>
<dbReference type="PATRIC" id="fig|1280952.3.peg.3306"/>
<dbReference type="EMBL" id="ARYJ01000016">
    <property type="protein sequence ID" value="KCZ83911.1"/>
    <property type="molecule type" value="Genomic_DNA"/>
</dbReference>